<sequence length="205" mass="23343">MNPNFDLPKALLVRGINHVLQREEWALRDLKKHDGKIIRLVFPVSETWIQINASGHIDLLGTEIEGAHLTLEISNESLTRISEASGSFQERVVKAVKIAGDAELAQLIAKLAGQLRWEYEEDLAQVIGDAPAHFIVSQAKRFHELTQKAILDLQQNVIEYLSEEKKVLVHQREFLSHKIALQDLRDAVERLEKRIGYLQKSQDSL</sequence>
<accession>A0AAU8A2D2</accession>
<dbReference type="GO" id="GO:0005737">
    <property type="term" value="C:cytoplasm"/>
    <property type="evidence" value="ECO:0007669"/>
    <property type="project" value="UniProtKB-SubCell"/>
</dbReference>
<keyword evidence="1" id="KW-0831">Ubiquinone biosynthesis</keyword>
<dbReference type="GO" id="GO:0006744">
    <property type="term" value="P:ubiquinone biosynthetic process"/>
    <property type="evidence" value="ECO:0007669"/>
    <property type="project" value="UniProtKB-UniRule"/>
</dbReference>
<evidence type="ECO:0000259" key="3">
    <source>
        <dbReference type="Pfam" id="PF02036"/>
    </source>
</evidence>
<dbReference type="EMBL" id="CP099959">
    <property type="protein sequence ID" value="XCC57573.1"/>
    <property type="molecule type" value="Genomic_DNA"/>
</dbReference>
<organism evidence="4">
    <name type="scientific">Polynucleobacter sp. UK-FUSCHL-C3</name>
    <dbReference type="NCBI Taxonomy" id="2955208"/>
    <lineage>
        <taxon>Bacteria</taxon>
        <taxon>Pseudomonadati</taxon>
        <taxon>Pseudomonadota</taxon>
        <taxon>Betaproteobacteria</taxon>
        <taxon>Burkholderiales</taxon>
        <taxon>Burkholderiaceae</taxon>
        <taxon>Polynucleobacter</taxon>
    </lineage>
</organism>
<evidence type="ECO:0000313" key="4">
    <source>
        <dbReference type="EMBL" id="XCC57573.1"/>
    </source>
</evidence>
<dbReference type="InterPro" id="IPR038989">
    <property type="entry name" value="UbiJ"/>
</dbReference>
<feature type="coiled-coil region" evidence="2">
    <location>
        <begin position="174"/>
        <end position="201"/>
    </location>
</feature>
<dbReference type="AlphaFoldDB" id="A0AAU8A2D2"/>
<comment type="similarity">
    <text evidence="1">Belongs to the UbiJ family.</text>
</comment>
<evidence type="ECO:0000256" key="1">
    <source>
        <dbReference type="HAMAP-Rule" id="MF_02215"/>
    </source>
</evidence>
<gene>
    <name evidence="1" type="primary">ubiJ</name>
    <name evidence="4" type="ORF">NKE59_08810</name>
</gene>
<reference evidence="4" key="1">
    <citation type="submission" date="2022-06" db="EMBL/GenBank/DDBJ databases">
        <title>New Polynucleobacter species.</title>
        <authorList>
            <person name="Hahn M.W."/>
        </authorList>
    </citation>
    <scope>NUCLEOTIDE SEQUENCE</scope>
    <source>
        <strain evidence="4">UK-FUSCHL-C3</strain>
    </source>
</reference>
<comment type="function">
    <text evidence="1">Required for ubiquinone (coenzyme Q) biosynthesis. Binds hydrophobic ubiquinone biosynthetic intermediates via its SCP2 domain and is essential for the stability of the Ubi complex. May constitute a docking platform where Ubi enzymes assemble and access their SCP2-bound polyprenyl substrates.</text>
</comment>
<feature type="domain" description="SCP2" evidence="3">
    <location>
        <begin position="16"/>
        <end position="111"/>
    </location>
</feature>
<comment type="subcellular location">
    <subcellularLocation>
        <location evidence="1">Cytoplasm</location>
    </subcellularLocation>
</comment>
<dbReference type="PANTHER" id="PTHR38693:SF1">
    <property type="entry name" value="UBIQUINONE BIOSYNTHESIS ACCESSORY FACTOR UBIJ"/>
    <property type="match status" value="1"/>
</dbReference>
<dbReference type="RefSeq" id="WP_353438621.1">
    <property type="nucleotide sequence ID" value="NZ_CP099959.1"/>
</dbReference>
<proteinExistence type="inferred from homology"/>
<keyword evidence="2" id="KW-0175">Coiled coil</keyword>
<dbReference type="Pfam" id="PF02036">
    <property type="entry name" value="SCP2"/>
    <property type="match status" value="1"/>
</dbReference>
<dbReference type="InterPro" id="IPR003033">
    <property type="entry name" value="SCP2_sterol-bd_dom"/>
</dbReference>
<dbReference type="PANTHER" id="PTHR38693">
    <property type="entry name" value="UBIQUINONE BIOSYNTHESIS PROTEIN UBIJ"/>
    <property type="match status" value="1"/>
</dbReference>
<dbReference type="HAMAP" id="MF_02215">
    <property type="entry name" value="UbiJ"/>
    <property type="match status" value="1"/>
</dbReference>
<comment type="pathway">
    <text evidence="1">Cofactor biosynthesis; ubiquinone biosynthesis.</text>
</comment>
<evidence type="ECO:0000256" key="2">
    <source>
        <dbReference type="SAM" id="Coils"/>
    </source>
</evidence>
<protein>
    <recommendedName>
        <fullName evidence="1">Ubiquinone biosynthesis accessory factor UbiJ</fullName>
    </recommendedName>
</protein>
<keyword evidence="1" id="KW-0963">Cytoplasm</keyword>
<name>A0AAU8A2D2_9BURK</name>